<organism evidence="8 9">
    <name type="scientific">Emiliania huxleyi (strain CCMP1516)</name>
    <dbReference type="NCBI Taxonomy" id="280463"/>
    <lineage>
        <taxon>Eukaryota</taxon>
        <taxon>Haptista</taxon>
        <taxon>Haptophyta</taxon>
        <taxon>Prymnesiophyceae</taxon>
        <taxon>Isochrysidales</taxon>
        <taxon>Noelaerhabdaceae</taxon>
        <taxon>Emiliania</taxon>
    </lineage>
</organism>
<evidence type="ECO:0008006" key="10">
    <source>
        <dbReference type="Google" id="ProtNLM"/>
    </source>
</evidence>
<accession>A0A0D3IJ61</accession>
<dbReference type="Gene3D" id="1.25.40.10">
    <property type="entry name" value="Tetratricopeptide repeat domain"/>
    <property type="match status" value="1"/>
</dbReference>
<dbReference type="InterPro" id="IPR019734">
    <property type="entry name" value="TPR_rpt"/>
</dbReference>
<keyword evidence="5 7" id="KW-0802">TPR repeat</keyword>
<dbReference type="HOGENOM" id="CLU_1605782_0_0_1"/>
<dbReference type="GO" id="GO:0051301">
    <property type="term" value="P:cell division"/>
    <property type="evidence" value="ECO:0007669"/>
    <property type="project" value="UniProtKB-KW"/>
</dbReference>
<dbReference type="GO" id="GO:0045842">
    <property type="term" value="P:positive regulation of mitotic metaphase/anaphase transition"/>
    <property type="evidence" value="ECO:0007669"/>
    <property type="project" value="TreeGrafter"/>
</dbReference>
<dbReference type="KEGG" id="ehx:EMIHUDRAFT_214582"/>
<dbReference type="AlphaFoldDB" id="A0A0D3IJ61"/>
<keyword evidence="4" id="KW-0833">Ubl conjugation pathway</keyword>
<evidence type="ECO:0000256" key="6">
    <source>
        <dbReference type="ARBA" id="ARBA00023306"/>
    </source>
</evidence>
<dbReference type="eggNOG" id="KOG1173">
    <property type="taxonomic scope" value="Eukaryota"/>
</dbReference>
<keyword evidence="1" id="KW-0132">Cell division</keyword>
<feature type="repeat" description="TPR" evidence="7">
    <location>
        <begin position="49"/>
        <end position="82"/>
    </location>
</feature>
<dbReference type="SMART" id="SM00028">
    <property type="entry name" value="TPR"/>
    <property type="match status" value="3"/>
</dbReference>
<dbReference type="STRING" id="2903.R1DKB3"/>
<dbReference type="InterPro" id="IPR011990">
    <property type="entry name" value="TPR-like_helical_dom_sf"/>
</dbReference>
<keyword evidence="3" id="KW-0498">Mitosis</keyword>
<protein>
    <recommendedName>
        <fullName evidence="10">Tetratricopeptide repeat protein</fullName>
    </recommendedName>
</protein>
<evidence type="ECO:0000256" key="2">
    <source>
        <dbReference type="ARBA" id="ARBA00022737"/>
    </source>
</evidence>
<dbReference type="RefSeq" id="XP_005763725.1">
    <property type="nucleotide sequence ID" value="XM_005763668.1"/>
</dbReference>
<dbReference type="GO" id="GO:0005680">
    <property type="term" value="C:anaphase-promoting complex"/>
    <property type="evidence" value="ECO:0007669"/>
    <property type="project" value="TreeGrafter"/>
</dbReference>
<dbReference type="PANTHER" id="PTHR12558">
    <property type="entry name" value="CELL DIVISION CYCLE 16,23,27"/>
    <property type="match status" value="1"/>
</dbReference>
<dbReference type="Proteomes" id="UP000013827">
    <property type="component" value="Unassembled WGS sequence"/>
</dbReference>
<keyword evidence="9" id="KW-1185">Reference proteome</keyword>
<evidence type="ECO:0000313" key="8">
    <source>
        <dbReference type="EnsemblProtists" id="EOD11296"/>
    </source>
</evidence>
<reference evidence="8" key="2">
    <citation type="submission" date="2024-10" db="UniProtKB">
        <authorList>
            <consortium name="EnsemblProtists"/>
        </authorList>
    </citation>
    <scope>IDENTIFICATION</scope>
</reference>
<dbReference type="Pfam" id="PF13424">
    <property type="entry name" value="TPR_12"/>
    <property type="match status" value="1"/>
</dbReference>
<dbReference type="GO" id="GO:0016567">
    <property type="term" value="P:protein ubiquitination"/>
    <property type="evidence" value="ECO:0007669"/>
    <property type="project" value="TreeGrafter"/>
</dbReference>
<name>A0A0D3IJ61_EMIH1</name>
<keyword evidence="6" id="KW-0131">Cell cycle</keyword>
<feature type="repeat" description="TPR" evidence="7">
    <location>
        <begin position="83"/>
        <end position="116"/>
    </location>
</feature>
<dbReference type="GeneID" id="17257581"/>
<evidence type="ECO:0000256" key="4">
    <source>
        <dbReference type="ARBA" id="ARBA00022786"/>
    </source>
</evidence>
<proteinExistence type="predicted"/>
<evidence type="ECO:0000256" key="5">
    <source>
        <dbReference type="ARBA" id="ARBA00022803"/>
    </source>
</evidence>
<dbReference type="PANTHER" id="PTHR12558:SF9">
    <property type="entry name" value="CELL DIVISION CYCLE PROTEIN 16 HOMOLOG"/>
    <property type="match status" value="1"/>
</dbReference>
<dbReference type="Pfam" id="PF13176">
    <property type="entry name" value="TPR_7"/>
    <property type="match status" value="1"/>
</dbReference>
<dbReference type="PaxDb" id="2903-EOD11296"/>
<keyword evidence="2" id="KW-0677">Repeat</keyword>
<reference evidence="9" key="1">
    <citation type="journal article" date="2013" name="Nature">
        <title>Pan genome of the phytoplankton Emiliania underpins its global distribution.</title>
        <authorList>
            <person name="Read B.A."/>
            <person name="Kegel J."/>
            <person name="Klute M.J."/>
            <person name="Kuo A."/>
            <person name="Lefebvre S.C."/>
            <person name="Maumus F."/>
            <person name="Mayer C."/>
            <person name="Miller J."/>
            <person name="Monier A."/>
            <person name="Salamov A."/>
            <person name="Young J."/>
            <person name="Aguilar M."/>
            <person name="Claverie J.M."/>
            <person name="Frickenhaus S."/>
            <person name="Gonzalez K."/>
            <person name="Herman E.K."/>
            <person name="Lin Y.C."/>
            <person name="Napier J."/>
            <person name="Ogata H."/>
            <person name="Sarno A.F."/>
            <person name="Shmutz J."/>
            <person name="Schroeder D."/>
            <person name="de Vargas C."/>
            <person name="Verret F."/>
            <person name="von Dassow P."/>
            <person name="Valentin K."/>
            <person name="Van de Peer Y."/>
            <person name="Wheeler G."/>
            <person name="Dacks J.B."/>
            <person name="Delwiche C.F."/>
            <person name="Dyhrman S.T."/>
            <person name="Glockner G."/>
            <person name="John U."/>
            <person name="Richards T."/>
            <person name="Worden A.Z."/>
            <person name="Zhang X."/>
            <person name="Grigoriev I.V."/>
            <person name="Allen A.E."/>
            <person name="Bidle K."/>
            <person name="Borodovsky M."/>
            <person name="Bowler C."/>
            <person name="Brownlee C."/>
            <person name="Cock J.M."/>
            <person name="Elias M."/>
            <person name="Gladyshev V.N."/>
            <person name="Groth M."/>
            <person name="Guda C."/>
            <person name="Hadaegh A."/>
            <person name="Iglesias-Rodriguez M.D."/>
            <person name="Jenkins J."/>
            <person name="Jones B.M."/>
            <person name="Lawson T."/>
            <person name="Leese F."/>
            <person name="Lindquist E."/>
            <person name="Lobanov A."/>
            <person name="Lomsadze A."/>
            <person name="Malik S.B."/>
            <person name="Marsh M.E."/>
            <person name="Mackinder L."/>
            <person name="Mock T."/>
            <person name="Mueller-Roeber B."/>
            <person name="Pagarete A."/>
            <person name="Parker M."/>
            <person name="Probert I."/>
            <person name="Quesneville H."/>
            <person name="Raines C."/>
            <person name="Rensing S.A."/>
            <person name="Riano-Pachon D.M."/>
            <person name="Richier S."/>
            <person name="Rokitta S."/>
            <person name="Shiraiwa Y."/>
            <person name="Soanes D.M."/>
            <person name="van der Giezen M."/>
            <person name="Wahlund T.M."/>
            <person name="Williams B."/>
            <person name="Wilson W."/>
            <person name="Wolfe G."/>
            <person name="Wurch L.L."/>
        </authorList>
    </citation>
    <scope>NUCLEOTIDE SEQUENCE</scope>
</reference>
<dbReference type="GO" id="GO:0005737">
    <property type="term" value="C:cytoplasm"/>
    <property type="evidence" value="ECO:0007669"/>
    <property type="project" value="TreeGrafter"/>
</dbReference>
<evidence type="ECO:0000256" key="7">
    <source>
        <dbReference type="PROSITE-ProRule" id="PRU00339"/>
    </source>
</evidence>
<dbReference type="EnsemblProtists" id="EOD11296">
    <property type="protein sequence ID" value="EOD11296"/>
    <property type="gene ID" value="EMIHUDRAFT_214582"/>
</dbReference>
<evidence type="ECO:0000313" key="9">
    <source>
        <dbReference type="Proteomes" id="UP000013827"/>
    </source>
</evidence>
<sequence>MHYIKQAHAIAPHEPAVLHELGVLHYASGEYAEAADYFTRGDYDDAAREPSIFNLGHACRKMRRFDEAIEWYRLALAIAPRNASTYAALGFTHHLRGDPDGAIELYHQSLSLKPDDTFTCEMLKEALKDGGAASPLPKLAAGATPAVYGDGALSTPRRWERGENAL</sequence>
<dbReference type="GO" id="GO:0031145">
    <property type="term" value="P:anaphase-promoting complex-dependent catabolic process"/>
    <property type="evidence" value="ECO:0007669"/>
    <property type="project" value="TreeGrafter"/>
</dbReference>
<dbReference type="PROSITE" id="PS50005">
    <property type="entry name" value="TPR"/>
    <property type="match status" value="2"/>
</dbReference>
<evidence type="ECO:0000256" key="1">
    <source>
        <dbReference type="ARBA" id="ARBA00022618"/>
    </source>
</evidence>
<evidence type="ECO:0000256" key="3">
    <source>
        <dbReference type="ARBA" id="ARBA00022776"/>
    </source>
</evidence>
<dbReference type="SUPFAM" id="SSF48452">
    <property type="entry name" value="TPR-like"/>
    <property type="match status" value="1"/>
</dbReference>